<dbReference type="SUPFAM" id="SSF48452">
    <property type="entry name" value="TPR-like"/>
    <property type="match status" value="1"/>
</dbReference>
<proteinExistence type="predicted"/>
<evidence type="ECO:0000313" key="3">
    <source>
        <dbReference type="Proteomes" id="UP000674318"/>
    </source>
</evidence>
<gene>
    <name evidence="2" type="ORF">JKF63_02718</name>
</gene>
<dbReference type="RefSeq" id="XP_067754899.1">
    <property type="nucleotide sequence ID" value="XM_067898742.1"/>
</dbReference>
<evidence type="ECO:0000256" key="1">
    <source>
        <dbReference type="SAM" id="MobiDB-lite"/>
    </source>
</evidence>
<dbReference type="EMBL" id="JAFJZO010000032">
    <property type="protein sequence ID" value="KAG5496416.1"/>
    <property type="molecule type" value="Genomic_DNA"/>
</dbReference>
<accession>A0A836L2M8</accession>
<feature type="region of interest" description="Disordered" evidence="1">
    <location>
        <begin position="1"/>
        <end position="23"/>
    </location>
</feature>
<dbReference type="InterPro" id="IPR011990">
    <property type="entry name" value="TPR-like_helical_dom_sf"/>
</dbReference>
<comment type="caution">
    <text evidence="2">The sequence shown here is derived from an EMBL/GenBank/DDBJ whole genome shotgun (WGS) entry which is preliminary data.</text>
</comment>
<organism evidence="2 3">
    <name type="scientific">Porcisia hertigi</name>
    <dbReference type="NCBI Taxonomy" id="2761500"/>
    <lineage>
        <taxon>Eukaryota</taxon>
        <taxon>Discoba</taxon>
        <taxon>Euglenozoa</taxon>
        <taxon>Kinetoplastea</taxon>
        <taxon>Metakinetoplastina</taxon>
        <taxon>Trypanosomatida</taxon>
        <taxon>Trypanosomatidae</taxon>
        <taxon>Leishmaniinae</taxon>
        <taxon>Porcisia</taxon>
    </lineage>
</organism>
<dbReference type="GeneID" id="94288819"/>
<reference evidence="2 3" key="1">
    <citation type="submission" date="2021-02" db="EMBL/GenBank/DDBJ databases">
        <title>Porcisia hertigi Genome sequencing and assembly.</title>
        <authorList>
            <person name="Almutairi H."/>
            <person name="Gatherer D."/>
        </authorList>
    </citation>
    <scope>NUCLEOTIDE SEQUENCE [LARGE SCALE GENOMIC DNA]</scope>
    <source>
        <strain evidence="2 3">C119</strain>
    </source>
</reference>
<dbReference type="Proteomes" id="UP000674318">
    <property type="component" value="Chromosome 32"/>
</dbReference>
<name>A0A836L2M8_9TRYP</name>
<dbReference type="OrthoDB" id="272215at2759"/>
<sequence length="637" mass="68623">MSEEKPKKTQPKRSFLEPLRTDEVPTSVKHRDKSLVGVLDSETPKSTLDWLHFASRLLISTTWNSEAGERVLMMCEEVASMILEEDAKKRASARSMALTAAEAASAEFSPMEGGGAGCIESEGYVTGVDVGTSAAAAAQKNSTSTERVQAAYLLTAAAVAAADVHRLTATETAIRLARGAVEAYRCPMTACTLAMTCVQLGVTSRDPDCRSAVFQTALSIIAAAGKPLLDGETLSKEDAGYVLRMAWMLVGIGASDEAHKHLTAVLQHHPKSYMGLLLLTLLHTAVGSFHDANTAVMHLLSAYPEDVVAVIVHASIHRKCRLPESADERGKDPVAEELAVAMARIAKLSDAAASVEGSHLRKKSLRALCTHCAPDEDVERGPRHSTRELKRRVVGHWALLSHVATRLGCTTVAEVATEAGTDAVAQSKVLYRRTFADLQCSQARLSLIRLRHDIVAQHARHAGDPLFPLVRDANLLGTFDFDTCASDCLGRTFDGLPLSTGVADSISGSSSLFTDPRPHHLLPSRLFNAVASTLLAALEACPNHGEGHMLLGVTRLLEASQRDFPCDTRHNRLQEAGQHFLNAMRVDASIPEAYLGAGVVAEAQGALNESFDFYTSAAEVSGQAPLIPWRYFDYLYQ</sequence>
<dbReference type="AlphaFoldDB" id="A0A836L2M8"/>
<dbReference type="KEGG" id="phet:94288819"/>
<keyword evidence="3" id="KW-1185">Reference proteome</keyword>
<protein>
    <submittedName>
        <fullName evidence="2">Uncharacterized protein</fullName>
    </submittedName>
</protein>
<evidence type="ECO:0000313" key="2">
    <source>
        <dbReference type="EMBL" id="KAG5496416.1"/>
    </source>
</evidence>